<evidence type="ECO:0000256" key="8">
    <source>
        <dbReference type="SAM" id="MobiDB-lite"/>
    </source>
</evidence>
<feature type="transmembrane region" description="Helical" evidence="7">
    <location>
        <begin position="458"/>
        <end position="482"/>
    </location>
</feature>
<dbReference type="PANTHER" id="PTHR10590">
    <property type="entry name" value="SODIUM/NUCLEOSIDE COTRANSPORTER"/>
    <property type="match status" value="1"/>
</dbReference>
<feature type="region of interest" description="Disordered" evidence="8">
    <location>
        <begin position="157"/>
        <end position="199"/>
    </location>
</feature>
<feature type="region of interest" description="Disordered" evidence="8">
    <location>
        <begin position="660"/>
        <end position="680"/>
    </location>
</feature>
<name>A0A8D2KV05_VARKO</name>
<feature type="transmembrane region" description="Helical" evidence="7">
    <location>
        <begin position="257"/>
        <end position="275"/>
    </location>
</feature>
<feature type="transmembrane region" description="Helical" evidence="7">
    <location>
        <begin position="227"/>
        <end position="245"/>
    </location>
</feature>
<feature type="transmembrane region" description="Helical" evidence="7">
    <location>
        <begin position="389"/>
        <end position="411"/>
    </location>
</feature>
<dbReference type="InterPro" id="IPR011657">
    <property type="entry name" value="CNT_C_dom"/>
</dbReference>
<evidence type="ECO:0000256" key="2">
    <source>
        <dbReference type="ARBA" id="ARBA00009033"/>
    </source>
</evidence>
<feature type="domain" description="Nucleoside transporter/FeoB GTPase Gate" evidence="11">
    <location>
        <begin position="315"/>
        <end position="412"/>
    </location>
</feature>
<evidence type="ECO:0000259" key="11">
    <source>
        <dbReference type="Pfam" id="PF07670"/>
    </source>
</evidence>
<feature type="transmembrane region" description="Helical" evidence="7">
    <location>
        <begin position="417"/>
        <end position="437"/>
    </location>
</feature>
<feature type="domain" description="Concentrative nucleoside transporter N-terminal" evidence="9">
    <location>
        <begin position="235"/>
        <end position="306"/>
    </location>
</feature>
<dbReference type="Pfam" id="PF01773">
    <property type="entry name" value="Nucleos_tra2_N"/>
    <property type="match status" value="1"/>
</dbReference>
<keyword evidence="4 7" id="KW-0812">Transmembrane</keyword>
<reference evidence="12" key="2">
    <citation type="submission" date="2025-09" db="UniProtKB">
        <authorList>
            <consortium name="Ensembl"/>
        </authorList>
    </citation>
    <scope>IDENTIFICATION</scope>
</reference>
<evidence type="ECO:0000313" key="12">
    <source>
        <dbReference type="Ensembl" id="ENSVKKP00000010127.1"/>
    </source>
</evidence>
<keyword evidence="6 7" id="KW-0472">Membrane</keyword>
<dbReference type="Ensembl" id="ENSVKKT00000010376.1">
    <property type="protein sequence ID" value="ENSVKKP00000010127.1"/>
    <property type="gene ID" value="ENSVKKG00000007122.1"/>
</dbReference>
<dbReference type="GO" id="GO:0005886">
    <property type="term" value="C:plasma membrane"/>
    <property type="evidence" value="ECO:0007669"/>
    <property type="project" value="UniProtKB-SubCell"/>
</dbReference>
<keyword evidence="3" id="KW-1003">Cell membrane</keyword>
<dbReference type="Pfam" id="PF07670">
    <property type="entry name" value="Gate"/>
    <property type="match status" value="1"/>
</dbReference>
<feature type="transmembrane region" description="Helical" evidence="7">
    <location>
        <begin position="502"/>
        <end position="523"/>
    </location>
</feature>
<dbReference type="InterPro" id="IPR011642">
    <property type="entry name" value="Gate_dom"/>
</dbReference>
<comment type="subcellular location">
    <subcellularLocation>
        <location evidence="1">Cell membrane</location>
        <topology evidence="1">Multi-pass membrane protein</topology>
    </subcellularLocation>
</comment>
<evidence type="ECO:0000313" key="13">
    <source>
        <dbReference type="Proteomes" id="UP000694545"/>
    </source>
</evidence>
<dbReference type="Proteomes" id="UP000694545">
    <property type="component" value="Unplaced"/>
</dbReference>
<evidence type="ECO:0000256" key="4">
    <source>
        <dbReference type="ARBA" id="ARBA00022692"/>
    </source>
</evidence>
<sequence length="680" mass="73169">MGSAPGRCPIPNRGPEPGSQRLLTVGQIRRVADASFAPLSPPRLCGLLRRGLLAELRPSVGAGRFNRLGRLLHGLQPGKAMVGCQDRPDVAPLREVLPESLAVAEMVSLNRMRHGDSRAFARSQDEPSPRCGRLAPCGQLAFPELASPRCWMTVPISPSQHGRRSGALAAPSPTSRRVPTQQSPEGAHGHPGERRRSQAGPSLRRVLCAAALVALVAWLVLDVSQRREQLVSLGGFAVLVVMLFLCSKHHAAVSWRAVFWGLGLQFVLGVLIIRTEPGFQAFQWLGAQIQTFLNYTTAGSSFVFGDKLIQEVFAFQALPSIVFFSCVMSILYYLGVMQFFILKLSWLLQITMGTAATESLSMVGNIFVGMTEAPLLIRPYLLDMTRSEIHAVMTGGFATIAGSVMGVYISFGIDASSLIAASVMAAPCALAMAKLVYPEVEESKFRSRDGEKNVLEAAGNGAAASVGLVANIAANLIAFLAVLEFIDAALSWLGGMVDLPELSFQLICSYVLVPLAFLLGASWEDAPLVAELLGIKIFLNEFVAYQQLSTYKQKRLDGLPEWNGTQKQWISASSPLAQAPVFLPRPASMAPQRKSEFSSIVLRALFTGACVSLINACVAGILYVPRDAIDCLQLFGSANLTSTSFPVYVCCSDLFGRQPSPSSRQAPDALFQQSIGSSAL</sequence>
<dbReference type="PANTHER" id="PTHR10590:SF11">
    <property type="entry name" value="SODIUM_NUCLEOSIDE COTRANSPORTER 2"/>
    <property type="match status" value="1"/>
</dbReference>
<evidence type="ECO:0000259" key="10">
    <source>
        <dbReference type="Pfam" id="PF07662"/>
    </source>
</evidence>
<dbReference type="InterPro" id="IPR008276">
    <property type="entry name" value="C_nuclsd_transpt"/>
</dbReference>
<proteinExistence type="inferred from homology"/>
<reference evidence="12" key="1">
    <citation type="submission" date="2025-08" db="UniProtKB">
        <authorList>
            <consortium name="Ensembl"/>
        </authorList>
    </citation>
    <scope>IDENTIFICATION</scope>
</reference>
<accession>A0A8D2KV05</accession>
<feature type="compositionally biased region" description="Basic and acidic residues" evidence="8">
    <location>
        <begin position="187"/>
        <end position="196"/>
    </location>
</feature>
<dbReference type="GO" id="GO:0005415">
    <property type="term" value="F:nucleoside:sodium symporter activity"/>
    <property type="evidence" value="ECO:0007669"/>
    <property type="project" value="TreeGrafter"/>
</dbReference>
<evidence type="ECO:0000256" key="5">
    <source>
        <dbReference type="ARBA" id="ARBA00022989"/>
    </source>
</evidence>
<dbReference type="InterPro" id="IPR018270">
    <property type="entry name" value="C_nuclsd_transpt_met_bac"/>
</dbReference>
<keyword evidence="5 7" id="KW-1133">Transmembrane helix</keyword>
<dbReference type="NCBIfam" id="TIGR00804">
    <property type="entry name" value="nupC"/>
    <property type="match status" value="1"/>
</dbReference>
<protein>
    <recommendedName>
        <fullName evidence="7">Sodium/nucleoside cotransporter</fullName>
    </recommendedName>
</protein>
<feature type="compositionally biased region" description="Polar residues" evidence="8">
    <location>
        <begin position="172"/>
        <end position="184"/>
    </location>
</feature>
<keyword evidence="7" id="KW-0813">Transport</keyword>
<keyword evidence="13" id="KW-1185">Reference proteome</keyword>
<evidence type="ECO:0000256" key="1">
    <source>
        <dbReference type="ARBA" id="ARBA00004651"/>
    </source>
</evidence>
<evidence type="ECO:0000256" key="6">
    <source>
        <dbReference type="ARBA" id="ARBA00023136"/>
    </source>
</evidence>
<dbReference type="InterPro" id="IPR002668">
    <property type="entry name" value="CNT_N_dom"/>
</dbReference>
<evidence type="ECO:0000259" key="9">
    <source>
        <dbReference type="Pfam" id="PF01773"/>
    </source>
</evidence>
<feature type="domain" description="Concentrative nucleoside transporter C-terminal" evidence="10">
    <location>
        <begin position="418"/>
        <end position="620"/>
    </location>
</feature>
<evidence type="ECO:0000256" key="7">
    <source>
        <dbReference type="RuleBase" id="RU362018"/>
    </source>
</evidence>
<dbReference type="AlphaFoldDB" id="A0A8D2KV05"/>
<feature type="transmembrane region" description="Helical" evidence="7">
    <location>
        <begin position="600"/>
        <end position="624"/>
    </location>
</feature>
<organism evidence="12 13">
    <name type="scientific">Varanus komodoensis</name>
    <name type="common">Komodo dragon</name>
    <dbReference type="NCBI Taxonomy" id="61221"/>
    <lineage>
        <taxon>Eukaryota</taxon>
        <taxon>Metazoa</taxon>
        <taxon>Chordata</taxon>
        <taxon>Craniata</taxon>
        <taxon>Vertebrata</taxon>
        <taxon>Euteleostomi</taxon>
        <taxon>Lepidosauria</taxon>
        <taxon>Squamata</taxon>
        <taxon>Bifurcata</taxon>
        <taxon>Unidentata</taxon>
        <taxon>Episquamata</taxon>
        <taxon>Toxicofera</taxon>
        <taxon>Anguimorpha</taxon>
        <taxon>Paleoanguimorpha</taxon>
        <taxon>Varanoidea</taxon>
        <taxon>Varanidae</taxon>
        <taxon>Varanus</taxon>
    </lineage>
</organism>
<feature type="transmembrane region" description="Helical" evidence="7">
    <location>
        <begin position="312"/>
        <end position="334"/>
    </location>
</feature>
<dbReference type="Pfam" id="PF07662">
    <property type="entry name" value="Nucleos_tra2_C"/>
    <property type="match status" value="1"/>
</dbReference>
<comment type="similarity">
    <text evidence="2 7">Belongs to the concentrative nucleoside transporter (CNT) (TC 2.A.41) family.</text>
</comment>
<feature type="transmembrane region" description="Helical" evidence="7">
    <location>
        <begin position="203"/>
        <end position="221"/>
    </location>
</feature>
<evidence type="ECO:0000256" key="3">
    <source>
        <dbReference type="ARBA" id="ARBA00022475"/>
    </source>
</evidence>
<feature type="transmembrane region" description="Helical" evidence="7">
    <location>
        <begin position="281"/>
        <end position="305"/>
    </location>
</feature>